<evidence type="ECO:0008006" key="5">
    <source>
        <dbReference type="Google" id="ProtNLM"/>
    </source>
</evidence>
<evidence type="ECO:0000256" key="2">
    <source>
        <dbReference type="PROSITE-ProRule" id="PRU00504"/>
    </source>
</evidence>
<keyword evidence="1" id="KW-0677">Repeat</keyword>
<comment type="caution">
    <text evidence="3">The sequence shown here is derived from an EMBL/GenBank/DDBJ whole genome shotgun (WGS) entry which is preliminary data.</text>
</comment>
<dbReference type="PANTHER" id="PTHR24104">
    <property type="entry name" value="E3 UBIQUITIN-PROTEIN LIGASE NHLRC1-RELATED"/>
    <property type="match status" value="1"/>
</dbReference>
<protein>
    <recommendedName>
        <fullName evidence="5">SMP-30/Gluconolactonase/LRE-like region domain-containing protein</fullName>
    </recommendedName>
</protein>
<dbReference type="InterPro" id="IPR011042">
    <property type="entry name" value="6-blade_b-propeller_TolB-like"/>
</dbReference>
<dbReference type="GO" id="GO:0008270">
    <property type="term" value="F:zinc ion binding"/>
    <property type="evidence" value="ECO:0007669"/>
    <property type="project" value="UniProtKB-KW"/>
</dbReference>
<dbReference type="InterPro" id="IPR050952">
    <property type="entry name" value="TRIM-NHL_E3_ligases"/>
</dbReference>
<dbReference type="InterPro" id="IPR001258">
    <property type="entry name" value="NHL_repeat"/>
</dbReference>
<gene>
    <name evidence="3" type="ORF">CH333_05295</name>
</gene>
<evidence type="ECO:0000313" key="4">
    <source>
        <dbReference type="Proteomes" id="UP000215215"/>
    </source>
</evidence>
<organism evidence="3 4">
    <name type="scientific">candidate division WOR-3 bacterium JGI_Cruoil_03_44_89</name>
    <dbReference type="NCBI Taxonomy" id="1973748"/>
    <lineage>
        <taxon>Bacteria</taxon>
        <taxon>Bacteria division WOR-3</taxon>
    </lineage>
</organism>
<dbReference type="Proteomes" id="UP000215215">
    <property type="component" value="Unassembled WGS sequence"/>
</dbReference>
<accession>A0A235BSW5</accession>
<evidence type="ECO:0000256" key="1">
    <source>
        <dbReference type="ARBA" id="ARBA00022737"/>
    </source>
</evidence>
<dbReference type="PROSITE" id="PS51125">
    <property type="entry name" value="NHL"/>
    <property type="match status" value="1"/>
</dbReference>
<dbReference type="SUPFAM" id="SSF101898">
    <property type="entry name" value="NHL repeat"/>
    <property type="match status" value="1"/>
</dbReference>
<dbReference type="Gene3D" id="2.120.10.30">
    <property type="entry name" value="TolB, C-terminal domain"/>
    <property type="match status" value="2"/>
</dbReference>
<dbReference type="PANTHER" id="PTHR24104:SF25">
    <property type="entry name" value="PROTEIN LIN-41"/>
    <property type="match status" value="1"/>
</dbReference>
<evidence type="ECO:0000313" key="3">
    <source>
        <dbReference type="EMBL" id="OYD15590.1"/>
    </source>
</evidence>
<name>A0A235BSW5_UNCW3</name>
<dbReference type="Pfam" id="PF01436">
    <property type="entry name" value="NHL"/>
    <property type="match status" value="1"/>
</dbReference>
<feature type="repeat" description="NHL" evidence="2">
    <location>
        <begin position="230"/>
        <end position="257"/>
    </location>
</feature>
<reference evidence="3 4" key="1">
    <citation type="submission" date="2017-07" db="EMBL/GenBank/DDBJ databases">
        <title>Recovery of genomes from metagenomes via a dereplication, aggregation, and scoring strategy.</title>
        <authorList>
            <person name="Sieber C.M."/>
            <person name="Probst A.J."/>
            <person name="Sharrar A."/>
            <person name="Thomas B.C."/>
            <person name="Hess M."/>
            <person name="Tringe S.G."/>
            <person name="Banfield J.F."/>
        </authorList>
    </citation>
    <scope>NUCLEOTIDE SEQUENCE [LARGE SCALE GENOMIC DNA]</scope>
    <source>
        <strain evidence="3">JGI_Cruoil_03_44_89</strain>
    </source>
</reference>
<proteinExistence type="predicted"/>
<sequence length="303" mass="33225">MRFIIPILTFLFLLGCGKKYPIPPEYDYGLPPEESYVLVDEWPGDMGYELNAVADVLVGEDGFIYALTGGDVKKLFENGQLNRVVIDGLSSPSAIHQDRKRNIYIADGETIRIFNRDGDSIYAFRDTSLVVTSGIAAEGEKIFVSDSERDLVLSYDTLGNLIDTVASYGAGILNVDEPLDLYILEGKIFVVSSEQNWVEAISIDTPRVNLLHLGGETHEGDTLPGYFIDPVDVVVDDSACVYVADGGNQRIQKFDSQGNFIVETELSESPVSVAVSGDGRSLYVGFANRIEKYKRPEMPGGGE</sequence>
<dbReference type="AlphaFoldDB" id="A0A235BSW5"/>
<dbReference type="PROSITE" id="PS51257">
    <property type="entry name" value="PROKAR_LIPOPROTEIN"/>
    <property type="match status" value="1"/>
</dbReference>
<dbReference type="EMBL" id="NOZQ01000109">
    <property type="protein sequence ID" value="OYD15590.1"/>
    <property type="molecule type" value="Genomic_DNA"/>
</dbReference>